<feature type="domain" description="HTH tetR-type" evidence="5">
    <location>
        <begin position="6"/>
        <end position="66"/>
    </location>
</feature>
<reference evidence="6 7" key="1">
    <citation type="submission" date="2016-10" db="EMBL/GenBank/DDBJ databases">
        <authorList>
            <person name="de Groot N.N."/>
        </authorList>
    </citation>
    <scope>NUCLEOTIDE SEQUENCE [LARGE SCALE GENOMIC DNA]</scope>
    <source>
        <strain evidence="6 7">DSM 44993</strain>
    </source>
</reference>
<name>A0A1H8YQ93_9PSEU</name>
<sequence length="187" mass="20020">MPAHAHTSNAAIVTAGRRLLEEVGVEALTMRDVAKAVGVRTPSLYKRISGRPELLQLILEDLADELTAVVDAAVGSGDPASDLRALWDAYRKFAHANPIAYTLLWAPQAVPGATDRYQRTSVTLLRLVTDLVGPQRALPSARTIVAWSHGFITMELAGAFRLGGDVDEAWAFGLDRVLNAIRPAGGA</sequence>
<gene>
    <name evidence="6" type="ORF">SAMN04489732_14110</name>
</gene>
<evidence type="ECO:0000313" key="6">
    <source>
        <dbReference type="EMBL" id="SEP54253.1"/>
    </source>
</evidence>
<evidence type="ECO:0000256" key="3">
    <source>
        <dbReference type="ARBA" id="ARBA00023163"/>
    </source>
</evidence>
<evidence type="ECO:0000256" key="4">
    <source>
        <dbReference type="PROSITE-ProRule" id="PRU00335"/>
    </source>
</evidence>
<dbReference type="InterPro" id="IPR050109">
    <property type="entry name" value="HTH-type_TetR-like_transc_reg"/>
</dbReference>
<keyword evidence="1" id="KW-0805">Transcription regulation</keyword>
<dbReference type="Pfam" id="PF13305">
    <property type="entry name" value="TetR_C_33"/>
    <property type="match status" value="1"/>
</dbReference>
<dbReference type="Proteomes" id="UP000198582">
    <property type="component" value="Unassembled WGS sequence"/>
</dbReference>
<keyword evidence="7" id="KW-1185">Reference proteome</keyword>
<evidence type="ECO:0000259" key="5">
    <source>
        <dbReference type="PROSITE" id="PS50977"/>
    </source>
</evidence>
<keyword evidence="3" id="KW-0804">Transcription</keyword>
<dbReference type="PROSITE" id="PS50977">
    <property type="entry name" value="HTH_TETR_2"/>
    <property type="match status" value="1"/>
</dbReference>
<accession>A0A1H8YQ93</accession>
<dbReference type="EMBL" id="FOEF01000041">
    <property type="protein sequence ID" value="SEP54253.1"/>
    <property type="molecule type" value="Genomic_DNA"/>
</dbReference>
<dbReference type="AlphaFoldDB" id="A0A1H8YQ93"/>
<dbReference type="PANTHER" id="PTHR30055">
    <property type="entry name" value="HTH-TYPE TRANSCRIPTIONAL REGULATOR RUTR"/>
    <property type="match status" value="1"/>
</dbReference>
<proteinExistence type="predicted"/>
<dbReference type="Gene3D" id="1.10.357.10">
    <property type="entry name" value="Tetracycline Repressor, domain 2"/>
    <property type="match status" value="1"/>
</dbReference>
<dbReference type="RefSeq" id="WP_177231854.1">
    <property type="nucleotide sequence ID" value="NZ_FOEF01000041.1"/>
</dbReference>
<evidence type="ECO:0000313" key="7">
    <source>
        <dbReference type="Proteomes" id="UP000198582"/>
    </source>
</evidence>
<protein>
    <submittedName>
        <fullName evidence="6">DNA-binding transcriptional regulator, AcrR family</fullName>
    </submittedName>
</protein>
<feature type="DNA-binding region" description="H-T-H motif" evidence="4">
    <location>
        <begin position="29"/>
        <end position="48"/>
    </location>
</feature>
<dbReference type="GO" id="GO:0000976">
    <property type="term" value="F:transcription cis-regulatory region binding"/>
    <property type="evidence" value="ECO:0007669"/>
    <property type="project" value="TreeGrafter"/>
</dbReference>
<evidence type="ECO:0000256" key="1">
    <source>
        <dbReference type="ARBA" id="ARBA00023015"/>
    </source>
</evidence>
<keyword evidence="2 4" id="KW-0238">DNA-binding</keyword>
<organism evidence="6 7">
    <name type="scientific">Amycolatopsis saalfeldensis</name>
    <dbReference type="NCBI Taxonomy" id="394193"/>
    <lineage>
        <taxon>Bacteria</taxon>
        <taxon>Bacillati</taxon>
        <taxon>Actinomycetota</taxon>
        <taxon>Actinomycetes</taxon>
        <taxon>Pseudonocardiales</taxon>
        <taxon>Pseudonocardiaceae</taxon>
        <taxon>Amycolatopsis</taxon>
    </lineage>
</organism>
<dbReference type="InterPro" id="IPR009057">
    <property type="entry name" value="Homeodomain-like_sf"/>
</dbReference>
<dbReference type="Pfam" id="PF00440">
    <property type="entry name" value="TetR_N"/>
    <property type="match status" value="1"/>
</dbReference>
<dbReference type="PANTHER" id="PTHR30055:SF239">
    <property type="entry name" value="TRANSCRIPTIONAL REGULATORY PROTEIN"/>
    <property type="match status" value="1"/>
</dbReference>
<dbReference type="Gene3D" id="1.10.10.60">
    <property type="entry name" value="Homeodomain-like"/>
    <property type="match status" value="1"/>
</dbReference>
<dbReference type="InterPro" id="IPR001647">
    <property type="entry name" value="HTH_TetR"/>
</dbReference>
<dbReference type="InterPro" id="IPR025996">
    <property type="entry name" value="MT1864/Rv1816-like_C"/>
</dbReference>
<evidence type="ECO:0000256" key="2">
    <source>
        <dbReference type="ARBA" id="ARBA00023125"/>
    </source>
</evidence>
<dbReference type="SUPFAM" id="SSF46689">
    <property type="entry name" value="Homeodomain-like"/>
    <property type="match status" value="1"/>
</dbReference>
<dbReference type="GO" id="GO:0003700">
    <property type="term" value="F:DNA-binding transcription factor activity"/>
    <property type="evidence" value="ECO:0007669"/>
    <property type="project" value="TreeGrafter"/>
</dbReference>
<dbReference type="SUPFAM" id="SSF48498">
    <property type="entry name" value="Tetracyclin repressor-like, C-terminal domain"/>
    <property type="match status" value="1"/>
</dbReference>
<dbReference type="InterPro" id="IPR036271">
    <property type="entry name" value="Tet_transcr_reg_TetR-rel_C_sf"/>
</dbReference>
<dbReference type="STRING" id="394193.SAMN04489732_14110"/>